<proteinExistence type="predicted"/>
<reference evidence="1 2" key="1">
    <citation type="submission" date="2023-09" db="EMBL/GenBank/DDBJ databases">
        <title>Demequina sp. a novel bacteria isolated from Capsicum annuum.</title>
        <authorList>
            <person name="Humaira Z."/>
            <person name="Lee J."/>
            <person name="Cho D."/>
        </authorList>
    </citation>
    <scope>NUCLEOTIDE SEQUENCE [LARGE SCALE GENOMIC DNA]</scope>
    <source>
        <strain evidence="1 2">OYTSA14</strain>
    </source>
</reference>
<evidence type="ECO:0000313" key="1">
    <source>
        <dbReference type="EMBL" id="WNM25642.1"/>
    </source>
</evidence>
<evidence type="ECO:0000313" key="2">
    <source>
        <dbReference type="Proteomes" id="UP001304125"/>
    </source>
</evidence>
<dbReference type="RefSeq" id="WP_313500908.1">
    <property type="nucleotide sequence ID" value="NZ_CP134879.1"/>
</dbReference>
<dbReference type="Proteomes" id="UP001304125">
    <property type="component" value="Chromosome"/>
</dbReference>
<dbReference type="EMBL" id="CP134879">
    <property type="protein sequence ID" value="WNM25642.1"/>
    <property type="molecule type" value="Genomic_DNA"/>
</dbReference>
<gene>
    <name evidence="1" type="ORF">RN606_05695</name>
</gene>
<sequence length="99" mass="11075">MGIYDKPGDPLPWRVDPKYLQGPTRQETLDALAFARSLWVGGGSATEMLGQYNYEEGIRLIGSLAMLVEFALRAGTWEHLIDLTNFVFNELEATEAENP</sequence>
<dbReference type="AlphaFoldDB" id="A0AA96F957"/>
<name>A0AA96F957_9MICO</name>
<accession>A0AA96F957</accession>
<organism evidence="1 2">
    <name type="scientific">Demequina capsici</name>
    <dbReference type="NCBI Taxonomy" id="3075620"/>
    <lineage>
        <taxon>Bacteria</taxon>
        <taxon>Bacillati</taxon>
        <taxon>Actinomycetota</taxon>
        <taxon>Actinomycetes</taxon>
        <taxon>Micrococcales</taxon>
        <taxon>Demequinaceae</taxon>
        <taxon>Demequina</taxon>
    </lineage>
</organism>
<protein>
    <submittedName>
        <fullName evidence="1">Uncharacterized protein</fullName>
    </submittedName>
</protein>
<keyword evidence="2" id="KW-1185">Reference proteome</keyword>